<evidence type="ECO:0000256" key="1">
    <source>
        <dbReference type="SAM" id="MobiDB-lite"/>
    </source>
</evidence>
<feature type="region of interest" description="Disordered" evidence="1">
    <location>
        <begin position="187"/>
        <end position="356"/>
    </location>
</feature>
<feature type="compositionally biased region" description="Pro residues" evidence="1">
    <location>
        <begin position="382"/>
        <end position="391"/>
    </location>
</feature>
<feature type="compositionally biased region" description="Polar residues" evidence="1">
    <location>
        <begin position="188"/>
        <end position="213"/>
    </location>
</feature>
<keyword evidence="4" id="KW-1185">Reference proteome</keyword>
<dbReference type="EMBL" id="AVOT02023710">
    <property type="protein sequence ID" value="MBW0513919.1"/>
    <property type="molecule type" value="Genomic_DNA"/>
</dbReference>
<protein>
    <submittedName>
        <fullName evidence="3">Uncharacterized protein</fullName>
    </submittedName>
</protein>
<dbReference type="Proteomes" id="UP000765509">
    <property type="component" value="Unassembled WGS sequence"/>
</dbReference>
<keyword evidence="2" id="KW-0472">Membrane</keyword>
<name>A0A9Q3E317_9BASI</name>
<accession>A0A9Q3E317</accession>
<keyword evidence="2" id="KW-1133">Transmembrane helix</keyword>
<feature type="compositionally biased region" description="Low complexity" evidence="1">
    <location>
        <begin position="371"/>
        <end position="381"/>
    </location>
</feature>
<evidence type="ECO:0000313" key="3">
    <source>
        <dbReference type="EMBL" id="MBW0513919.1"/>
    </source>
</evidence>
<evidence type="ECO:0000313" key="4">
    <source>
        <dbReference type="Proteomes" id="UP000765509"/>
    </source>
</evidence>
<feature type="transmembrane region" description="Helical" evidence="2">
    <location>
        <begin position="420"/>
        <end position="440"/>
    </location>
</feature>
<feature type="compositionally biased region" description="Polar residues" evidence="1">
    <location>
        <begin position="253"/>
        <end position="263"/>
    </location>
</feature>
<feature type="compositionally biased region" description="Low complexity" evidence="1">
    <location>
        <begin position="325"/>
        <end position="340"/>
    </location>
</feature>
<feature type="compositionally biased region" description="Polar residues" evidence="1">
    <location>
        <begin position="341"/>
        <end position="356"/>
    </location>
</feature>
<proteinExistence type="predicted"/>
<feature type="compositionally biased region" description="Basic and acidic residues" evidence="1">
    <location>
        <begin position="264"/>
        <end position="276"/>
    </location>
</feature>
<dbReference type="AlphaFoldDB" id="A0A9Q3E317"/>
<keyword evidence="2" id="KW-0812">Transmembrane</keyword>
<gene>
    <name evidence="3" type="ORF">O181_053634</name>
</gene>
<sequence>MDGHITGDADDESVQDVGTAAAAVPNKPGMAHQPEKLHPSRRISNLRRRWRNGTHLRSITSSGQHQMPAWSVLFERPHRGKTRLQNYSTSCAEAFVNSCKAPIIPTGRQDCRLALGILTACRYGSVNTPIFKLIESYCPTALRTVAVSKSNVSASFNTASLPAEHSRWNTNEVISSSPMNRKRVELPCSTSEQAELMSTSSNNPKVRRTQSPSVDDIFTLQKFPLTKRQDASPVPSTPRLTDVNSSIDDKTPNVRTTTPNAKQHVTDPEQSTDKASKKPPNPTADSVPTTPTTPTTKKEAVRHSSSSVPTTASSLAVLPAASQLPKTIPTESPSSSKPTTNLPEKNSTGITASRTAPNITAPLAHDALFSSPTSLSASSKPSNPPQKPPFNIPKNTSIPQTSKTPEALNSKDTHSQLAKIGIGLGCVVAVLAFVIGIVIFKIQVSKKRAISYKNRTKFNDFFVSQNGANRADKTKRDSIFPLPPRMRTRQNSHNSGSGHVITRPESARGYPPVIPPFRVSTPVGRAPTPLSIQPYIQPPLRPPRSPPRENMMHQPTAYYNSQPDSRIVRNLTTNTHATFSTNRGRSKGDDAYRLERSDFGDDLAYLDSYYSESSTYESSYAPSHIHGIDLMQPDDRPYDRSYNVDRNGRLNVFPNPDTIYRNSQYFNQSTEANGITARRYDGAYG</sequence>
<feature type="compositionally biased region" description="Low complexity" evidence="1">
    <location>
        <begin position="304"/>
        <end position="317"/>
    </location>
</feature>
<feature type="region of interest" description="Disordered" evidence="1">
    <location>
        <begin position="472"/>
        <end position="507"/>
    </location>
</feature>
<feature type="region of interest" description="Disordered" evidence="1">
    <location>
        <begin position="371"/>
        <end position="410"/>
    </location>
</feature>
<reference evidence="3" key="1">
    <citation type="submission" date="2021-03" db="EMBL/GenBank/DDBJ databases">
        <title>Draft genome sequence of rust myrtle Austropuccinia psidii MF-1, a brazilian biotype.</title>
        <authorList>
            <person name="Quecine M.C."/>
            <person name="Pachon D.M.R."/>
            <person name="Bonatelli M.L."/>
            <person name="Correr F.H."/>
            <person name="Franceschini L.M."/>
            <person name="Leite T.F."/>
            <person name="Margarido G.R.A."/>
            <person name="Almeida C.A."/>
            <person name="Ferrarezi J.A."/>
            <person name="Labate C.A."/>
        </authorList>
    </citation>
    <scope>NUCLEOTIDE SEQUENCE</scope>
    <source>
        <strain evidence="3">MF-1</strain>
    </source>
</reference>
<comment type="caution">
    <text evidence="3">The sequence shown here is derived from an EMBL/GenBank/DDBJ whole genome shotgun (WGS) entry which is preliminary data.</text>
</comment>
<evidence type="ECO:0000256" key="2">
    <source>
        <dbReference type="SAM" id="Phobius"/>
    </source>
</evidence>
<organism evidence="3 4">
    <name type="scientific">Austropuccinia psidii MF-1</name>
    <dbReference type="NCBI Taxonomy" id="1389203"/>
    <lineage>
        <taxon>Eukaryota</taxon>
        <taxon>Fungi</taxon>
        <taxon>Dikarya</taxon>
        <taxon>Basidiomycota</taxon>
        <taxon>Pucciniomycotina</taxon>
        <taxon>Pucciniomycetes</taxon>
        <taxon>Pucciniales</taxon>
        <taxon>Sphaerophragmiaceae</taxon>
        <taxon>Austropuccinia</taxon>
    </lineage>
</organism>